<evidence type="ECO:0000256" key="1">
    <source>
        <dbReference type="SAM" id="MobiDB-lite"/>
    </source>
</evidence>
<sequence length="405" mass="44570">MSDNTRLSSTQALEDYFVDLLLEPEPEPEPETKSEPSTGTATSNEANSELSAQAIQASVEESGVVDSGASELGEETPRPDCQLSQDAGLLSAPEAEVNASQTESSEAPQRAETVQRAEAAMPAAKPFDFASMDDDVRNNPRSMPSPMLDNVQRLLNQVNKVSQEKPSVSAQEPSSTIDAELANDWQQVMAHEQTSTSESVPDVEQPEEEVAESQPVQEQHQQSDLEQGQAVSYELETKTSENLPPDNWSQQIHQGDEFQALFFEVNGVTFAVPLTELGGIHQLGDVNRLLGRPPWYLGLMSSREHQLDVVDTACWAMPDKLDGEDYREQYKYVVVLGESSWGLACNALLGTETLSEHSVRWREKAGKRPWLAGMVKEKMCALIHVSELISMLKAGLDVNTKLRQS</sequence>
<comment type="caution">
    <text evidence="3">The sequence shown here is derived from an EMBL/GenBank/DDBJ whole genome shotgun (WGS) entry which is preliminary data.</text>
</comment>
<feature type="compositionally biased region" description="Polar residues" evidence="1">
    <location>
        <begin position="1"/>
        <end position="12"/>
    </location>
</feature>
<dbReference type="InterPro" id="IPR036061">
    <property type="entry name" value="CheW-like_dom_sf"/>
</dbReference>
<feature type="domain" description="CheW-like" evidence="2">
    <location>
        <begin position="257"/>
        <end position="394"/>
    </location>
</feature>
<evidence type="ECO:0000259" key="2">
    <source>
        <dbReference type="PROSITE" id="PS50851"/>
    </source>
</evidence>
<feature type="compositionally biased region" description="Polar residues" evidence="1">
    <location>
        <begin position="214"/>
        <end position="228"/>
    </location>
</feature>
<evidence type="ECO:0000313" key="3">
    <source>
        <dbReference type="EMBL" id="MDV5171100.1"/>
    </source>
</evidence>
<organism evidence="3 4">
    <name type="scientific">Photobacterium rosenbergii</name>
    <dbReference type="NCBI Taxonomy" id="294936"/>
    <lineage>
        <taxon>Bacteria</taxon>
        <taxon>Pseudomonadati</taxon>
        <taxon>Pseudomonadota</taxon>
        <taxon>Gammaproteobacteria</taxon>
        <taxon>Vibrionales</taxon>
        <taxon>Vibrionaceae</taxon>
        <taxon>Photobacterium</taxon>
    </lineage>
</organism>
<dbReference type="Proteomes" id="UP001186452">
    <property type="component" value="Unassembled WGS sequence"/>
</dbReference>
<reference evidence="3 4" key="1">
    <citation type="submission" date="2023-10" db="EMBL/GenBank/DDBJ databases">
        <title>Marine bacteria isolated from horseshoe crab.</title>
        <authorList>
            <person name="Cheng T.H."/>
        </authorList>
    </citation>
    <scope>NUCLEOTIDE SEQUENCE [LARGE SCALE GENOMIC DNA]</scope>
    <source>
        <strain evidence="3 4">HSC6</strain>
    </source>
</reference>
<evidence type="ECO:0000313" key="4">
    <source>
        <dbReference type="Proteomes" id="UP001186452"/>
    </source>
</evidence>
<protein>
    <submittedName>
        <fullName evidence="3">Chemotaxis protein CheW</fullName>
    </submittedName>
</protein>
<dbReference type="SMART" id="SM00260">
    <property type="entry name" value="CheW"/>
    <property type="match status" value="1"/>
</dbReference>
<feature type="region of interest" description="Disordered" evidence="1">
    <location>
        <begin position="1"/>
        <end position="147"/>
    </location>
</feature>
<dbReference type="InterPro" id="IPR014506">
    <property type="entry name" value="UCP020479_CheW"/>
</dbReference>
<feature type="compositionally biased region" description="Polar residues" evidence="1">
    <location>
        <begin position="98"/>
        <end position="107"/>
    </location>
</feature>
<dbReference type="EMBL" id="JAWJZI010000010">
    <property type="protein sequence ID" value="MDV5171100.1"/>
    <property type="molecule type" value="Genomic_DNA"/>
</dbReference>
<dbReference type="SUPFAM" id="SSF50341">
    <property type="entry name" value="CheW-like"/>
    <property type="match status" value="1"/>
</dbReference>
<dbReference type="Pfam" id="PF01584">
    <property type="entry name" value="CheW"/>
    <property type="match status" value="1"/>
</dbReference>
<dbReference type="InterPro" id="IPR002545">
    <property type="entry name" value="CheW-lke_dom"/>
</dbReference>
<proteinExistence type="predicted"/>
<dbReference type="RefSeq" id="WP_317523927.1">
    <property type="nucleotide sequence ID" value="NZ_JAWJZI010000010.1"/>
</dbReference>
<gene>
    <name evidence="3" type="ORF">R2X38_19055</name>
</gene>
<name>A0ABU3ZLX0_9GAMM</name>
<keyword evidence="4" id="KW-1185">Reference proteome</keyword>
<accession>A0ABU3ZLX0</accession>
<feature type="region of interest" description="Disordered" evidence="1">
    <location>
        <begin position="157"/>
        <end position="176"/>
    </location>
</feature>
<feature type="region of interest" description="Disordered" evidence="1">
    <location>
        <begin position="190"/>
        <end position="228"/>
    </location>
</feature>
<feature type="compositionally biased region" description="Polar residues" evidence="1">
    <location>
        <begin position="35"/>
        <end position="56"/>
    </location>
</feature>
<dbReference type="PROSITE" id="PS50851">
    <property type="entry name" value="CHEW"/>
    <property type="match status" value="1"/>
</dbReference>
<dbReference type="PIRSF" id="PIRSF020479">
    <property type="entry name" value="UCP020479_CheW"/>
    <property type="match status" value="1"/>
</dbReference>